<proteinExistence type="predicted"/>
<keyword evidence="4" id="KW-1185">Reference proteome</keyword>
<dbReference type="RefSeq" id="WP_089343821.1">
    <property type="nucleotide sequence ID" value="NZ_CP067129.1"/>
</dbReference>
<evidence type="ECO:0000313" key="4">
    <source>
        <dbReference type="Proteomes" id="UP000198307"/>
    </source>
</evidence>
<protein>
    <recommendedName>
        <fullName evidence="5">Flagellar basal body-associated protein FliL</fullName>
    </recommendedName>
</protein>
<feature type="signal peptide" evidence="2">
    <location>
        <begin position="1"/>
        <end position="20"/>
    </location>
</feature>
<keyword evidence="2" id="KW-0732">Signal</keyword>
<gene>
    <name evidence="3" type="ORF">SAMN05444959_104229</name>
</gene>
<accession>A0A239PSE6</accession>
<keyword evidence="1" id="KW-0175">Coiled coil</keyword>
<dbReference type="AlphaFoldDB" id="A0A239PSE6"/>
<dbReference type="OrthoDB" id="7864548at2"/>
<name>A0A239PSE6_9RHOB</name>
<organism evidence="3 4">
    <name type="scientific">Paracoccus seriniphilus</name>
    <dbReference type="NCBI Taxonomy" id="184748"/>
    <lineage>
        <taxon>Bacteria</taxon>
        <taxon>Pseudomonadati</taxon>
        <taxon>Pseudomonadota</taxon>
        <taxon>Alphaproteobacteria</taxon>
        <taxon>Rhodobacterales</taxon>
        <taxon>Paracoccaceae</taxon>
        <taxon>Paracoccus</taxon>
    </lineage>
</organism>
<dbReference type="EMBL" id="FZQB01000004">
    <property type="protein sequence ID" value="SNT73058.1"/>
    <property type="molecule type" value="Genomic_DNA"/>
</dbReference>
<evidence type="ECO:0000256" key="1">
    <source>
        <dbReference type="SAM" id="Coils"/>
    </source>
</evidence>
<dbReference type="Proteomes" id="UP000198307">
    <property type="component" value="Unassembled WGS sequence"/>
</dbReference>
<sequence>MTKILFLSAPVIALVAGIAAGDYLRPASPGSEAEDNASLSPLIEAKNDADTRQDPPANTGTDVRTATFSFPSQFFVPLMRNGDMGAMMILTLSVETAKDQLEAMKQQEHRLRDALLRQLLIHANTGGFDGNFTTEVSLRVLRESLLKAARHATTLPVHAVLIEDIARQDG</sequence>
<evidence type="ECO:0000256" key="2">
    <source>
        <dbReference type="SAM" id="SignalP"/>
    </source>
</evidence>
<reference evidence="3 4" key="1">
    <citation type="submission" date="2017-07" db="EMBL/GenBank/DDBJ databases">
        <authorList>
            <person name="Sun Z.S."/>
            <person name="Albrecht U."/>
            <person name="Echele G."/>
            <person name="Lee C.C."/>
        </authorList>
    </citation>
    <scope>NUCLEOTIDE SEQUENCE [LARGE SCALE GENOMIC DNA]</scope>
    <source>
        <strain evidence="3 4">DSM 14827</strain>
    </source>
</reference>
<evidence type="ECO:0008006" key="5">
    <source>
        <dbReference type="Google" id="ProtNLM"/>
    </source>
</evidence>
<evidence type="ECO:0000313" key="3">
    <source>
        <dbReference type="EMBL" id="SNT73058.1"/>
    </source>
</evidence>
<feature type="chain" id="PRO_5012353815" description="Flagellar basal body-associated protein FliL" evidence="2">
    <location>
        <begin position="21"/>
        <end position="170"/>
    </location>
</feature>
<feature type="coiled-coil region" evidence="1">
    <location>
        <begin position="87"/>
        <end position="118"/>
    </location>
</feature>